<keyword evidence="1" id="KW-0812">Transmembrane</keyword>
<organism evidence="2 3">
    <name type="scientific">Giardia intestinalis</name>
    <name type="common">Giardia lamblia</name>
    <dbReference type="NCBI Taxonomy" id="5741"/>
    <lineage>
        <taxon>Eukaryota</taxon>
        <taxon>Metamonada</taxon>
        <taxon>Diplomonadida</taxon>
        <taxon>Hexamitidae</taxon>
        <taxon>Giardiinae</taxon>
        <taxon>Giardia</taxon>
    </lineage>
</organism>
<comment type="caution">
    <text evidence="2">The sequence shown here is derived from an EMBL/GenBank/DDBJ whole genome shotgun (WGS) entry which is preliminary data.</text>
</comment>
<dbReference type="GO" id="GO:0005789">
    <property type="term" value="C:endoplasmic reticulum membrane"/>
    <property type="evidence" value="ECO:0007669"/>
    <property type="project" value="TreeGrafter"/>
</dbReference>
<reference evidence="3" key="1">
    <citation type="submission" date="2012-02" db="EMBL/GenBank/DDBJ databases">
        <title>Genome sequencing of Giardia lamblia Genotypes A2 and B isolates (DH and GS) and comparative analysis with the genomes of Genotypes A1 and E (WB and Pig).</title>
        <authorList>
            <person name="Adam R."/>
            <person name="Dahlstrom E."/>
            <person name="Martens C."/>
            <person name="Bruno D."/>
            <person name="Barbian K."/>
            <person name="Porcella S.F."/>
            <person name="Nash T."/>
        </authorList>
    </citation>
    <scope>NUCLEOTIDE SEQUENCE</scope>
    <source>
        <strain evidence="3">DH</strain>
    </source>
</reference>
<proteinExistence type="predicted"/>
<protein>
    <submittedName>
        <fullName evidence="2">Phosphatidylethanolamine:GPI-mannose-2 ethanolaminephosphotransferase</fullName>
    </submittedName>
</protein>
<evidence type="ECO:0000313" key="2">
    <source>
        <dbReference type="EMBL" id="ESU36460.1"/>
    </source>
</evidence>
<dbReference type="InterPro" id="IPR039524">
    <property type="entry name" value="PIGO/GPI13"/>
</dbReference>
<dbReference type="VEuPathDB" id="GiardiaDB:QR46_3254"/>
<reference evidence="2 3" key="2">
    <citation type="journal article" date="2013" name="Genome Biol. Evol.">
        <title>Genome sequencing of Giardia lamblia genotypes A2 and B isolates (DH and GS) and comparative analysis with the genomes of genotypes A1 and E (WB and Pig).</title>
        <authorList>
            <person name="Adam R.D."/>
            <person name="Dahlstrom E.W."/>
            <person name="Martens C.A."/>
            <person name="Bruno D.P."/>
            <person name="Barbian K.D."/>
            <person name="Ricklefs S.M."/>
            <person name="Hernandez M.M."/>
            <person name="Narla N.P."/>
            <person name="Patel R.B."/>
            <person name="Porcella S.F."/>
            <person name="Nash T.E."/>
        </authorList>
    </citation>
    <scope>NUCLEOTIDE SEQUENCE [LARGE SCALE GENOMIC DNA]</scope>
    <source>
        <strain evidence="2 3">DH</strain>
    </source>
</reference>
<feature type="transmembrane region" description="Helical" evidence="1">
    <location>
        <begin position="531"/>
        <end position="550"/>
    </location>
</feature>
<feature type="transmembrane region" description="Helical" evidence="1">
    <location>
        <begin position="318"/>
        <end position="335"/>
    </location>
</feature>
<dbReference type="VEuPathDB" id="GiardiaDB:GL50581_1892"/>
<dbReference type="PANTHER" id="PTHR23071:SF1">
    <property type="entry name" value="GPI ETHANOLAMINE PHOSPHATE TRANSFERASE 3"/>
    <property type="match status" value="1"/>
</dbReference>
<dbReference type="Pfam" id="PF01663">
    <property type="entry name" value="Phosphodiest"/>
    <property type="match status" value="1"/>
</dbReference>
<dbReference type="GO" id="GO:0051377">
    <property type="term" value="F:mannose-ethanolamine phosphotransferase activity"/>
    <property type="evidence" value="ECO:0007669"/>
    <property type="project" value="TreeGrafter"/>
</dbReference>
<dbReference type="Proteomes" id="UP000018320">
    <property type="component" value="Unassembled WGS sequence"/>
</dbReference>
<dbReference type="GO" id="GO:0006506">
    <property type="term" value="P:GPI anchor biosynthetic process"/>
    <property type="evidence" value="ECO:0007669"/>
    <property type="project" value="InterPro"/>
</dbReference>
<feature type="transmembrane region" description="Helical" evidence="1">
    <location>
        <begin position="501"/>
        <end position="519"/>
    </location>
</feature>
<dbReference type="PANTHER" id="PTHR23071">
    <property type="entry name" value="PHOSPHATIDYLINOSITOL GLYCAN"/>
    <property type="match status" value="1"/>
</dbReference>
<keyword evidence="1" id="KW-0472">Membrane</keyword>
<name>V6THN7_GIAIN</name>
<dbReference type="VEuPathDB" id="GiardiaDB:DHA2_151963"/>
<keyword evidence="1" id="KW-1133">Transmembrane helix</keyword>
<dbReference type="VEuPathDB" id="GiardiaDB:GL50803_0014975"/>
<sequence>MTEKGMVVLVIGFFLSILICTRIDVFLLDGMREDFFLDGEVINKTYFPRLTVSAFPSVKKTVLTETPTYTTNCLHAMYTGRVTHPLCVLLALAPSMYTITGGPREEPRVLKLLLQRGYSLSVSGDDTLAKMFPSYFSQSQTAYSFSIGDYDTVDNIVLQSLQDLWASGAAVTNQFSVYHFLGADHIAHSEGLLSATLRERYNRYDNLIDTHLNFLHNMWTKGDLDSYVVIILSDHGMTDKGTHGGFSVAETHTPFLLFTSSESLREGLETRVGQLIPQRHILLHVLSKLFLAETGAEIEIEATDGAPSSAVSSVDICIIIAYTILLAILSTIIIARKRPISSAILMCQFLCAVAARFAHNETVPLVISLAMELIWKTRSDSNEINVRYGGKNPARRHSMYRALLIVSYGAWIASLAYITRGVYSVTPAALMLVIQTFNARAELRHILLRLLLNGMGHTELFSYRLPSIYLSNRPKNSANPWSCAAYIFLTDGLPTMISGSIYDFTSLATLIFSSLLFRWHPLYNSICVSRLIMGIVTAILSLSGVIMRRVGSTLGFLR</sequence>
<dbReference type="AlphaFoldDB" id="V6THN7"/>
<keyword evidence="2" id="KW-0808">Transferase</keyword>
<evidence type="ECO:0000313" key="3">
    <source>
        <dbReference type="Proteomes" id="UP000018320"/>
    </source>
</evidence>
<dbReference type="EMBL" id="AHGT01000047">
    <property type="protein sequence ID" value="ESU36460.1"/>
    <property type="molecule type" value="Genomic_DNA"/>
</dbReference>
<evidence type="ECO:0000256" key="1">
    <source>
        <dbReference type="SAM" id="Phobius"/>
    </source>
</evidence>
<feature type="transmembrane region" description="Helical" evidence="1">
    <location>
        <begin position="400"/>
        <end position="418"/>
    </location>
</feature>
<dbReference type="InterPro" id="IPR002591">
    <property type="entry name" value="Phosphodiest/P_Trfase"/>
</dbReference>
<dbReference type="Gene3D" id="3.40.720.10">
    <property type="entry name" value="Alkaline Phosphatase, subunit A"/>
    <property type="match status" value="1"/>
</dbReference>
<dbReference type="SUPFAM" id="SSF53649">
    <property type="entry name" value="Alkaline phosphatase-like"/>
    <property type="match status" value="1"/>
</dbReference>
<gene>
    <name evidence="2" type="ORF">DHA2_151963</name>
</gene>
<accession>V6THN7</accession>
<dbReference type="InterPro" id="IPR017850">
    <property type="entry name" value="Alkaline_phosphatase_core_sf"/>
</dbReference>